<sequence>MASLLRSAKPAHSWTGNELLAYNIATRTVAPQEFFINPNPSLEHLDPALLATPSNTFPSGVSEATAWYLKSLGLATRLGMLDDFARETLRLPGLDFYESNDFVACTRFTIPFQICGETVKASETAVCLLHHPSLILLIVARAQTGFDSTGDSGPHAQVIAMAVSAFQYNNQQRIETGLQPLESMVIPCIAMADTRPTFYLVPVTLALSTAVETGQYPPTETVVSVCFTDIQGASATVGMEDLEYRKLALERFLAFKNLARDHWKATLEGVCGCLE</sequence>
<evidence type="ECO:0000313" key="1">
    <source>
        <dbReference type="EMBL" id="KAJ7784337.1"/>
    </source>
</evidence>
<name>A0AAD7KGQ0_9AGAR</name>
<organism evidence="1 2">
    <name type="scientific">Mycena metata</name>
    <dbReference type="NCBI Taxonomy" id="1033252"/>
    <lineage>
        <taxon>Eukaryota</taxon>
        <taxon>Fungi</taxon>
        <taxon>Dikarya</taxon>
        <taxon>Basidiomycota</taxon>
        <taxon>Agaricomycotina</taxon>
        <taxon>Agaricomycetes</taxon>
        <taxon>Agaricomycetidae</taxon>
        <taxon>Agaricales</taxon>
        <taxon>Marasmiineae</taxon>
        <taxon>Mycenaceae</taxon>
        <taxon>Mycena</taxon>
    </lineage>
</organism>
<gene>
    <name evidence="1" type="ORF">B0H16DRAFT_1876804</name>
</gene>
<dbReference type="EMBL" id="JARKIB010000002">
    <property type="protein sequence ID" value="KAJ7784337.1"/>
    <property type="molecule type" value="Genomic_DNA"/>
</dbReference>
<evidence type="ECO:0000313" key="2">
    <source>
        <dbReference type="Proteomes" id="UP001215598"/>
    </source>
</evidence>
<comment type="caution">
    <text evidence="1">The sequence shown here is derived from an EMBL/GenBank/DDBJ whole genome shotgun (WGS) entry which is preliminary data.</text>
</comment>
<dbReference type="Proteomes" id="UP001215598">
    <property type="component" value="Unassembled WGS sequence"/>
</dbReference>
<keyword evidence="2" id="KW-1185">Reference proteome</keyword>
<accession>A0AAD7KGQ0</accession>
<reference evidence="1" key="1">
    <citation type="submission" date="2023-03" db="EMBL/GenBank/DDBJ databases">
        <title>Massive genome expansion in bonnet fungi (Mycena s.s.) driven by repeated elements and novel gene families across ecological guilds.</title>
        <authorList>
            <consortium name="Lawrence Berkeley National Laboratory"/>
            <person name="Harder C.B."/>
            <person name="Miyauchi S."/>
            <person name="Viragh M."/>
            <person name="Kuo A."/>
            <person name="Thoen E."/>
            <person name="Andreopoulos B."/>
            <person name="Lu D."/>
            <person name="Skrede I."/>
            <person name="Drula E."/>
            <person name="Henrissat B."/>
            <person name="Morin E."/>
            <person name="Kohler A."/>
            <person name="Barry K."/>
            <person name="LaButti K."/>
            <person name="Morin E."/>
            <person name="Salamov A."/>
            <person name="Lipzen A."/>
            <person name="Mereny Z."/>
            <person name="Hegedus B."/>
            <person name="Baldrian P."/>
            <person name="Stursova M."/>
            <person name="Weitz H."/>
            <person name="Taylor A."/>
            <person name="Grigoriev I.V."/>
            <person name="Nagy L.G."/>
            <person name="Martin F."/>
            <person name="Kauserud H."/>
        </authorList>
    </citation>
    <scope>NUCLEOTIDE SEQUENCE</scope>
    <source>
        <strain evidence="1">CBHHK182m</strain>
    </source>
</reference>
<dbReference type="AlphaFoldDB" id="A0AAD7KGQ0"/>
<proteinExistence type="predicted"/>
<protein>
    <submittedName>
        <fullName evidence="1">Uncharacterized protein</fullName>
    </submittedName>
</protein>